<evidence type="ECO:0000256" key="1">
    <source>
        <dbReference type="SAM" id="Phobius"/>
    </source>
</evidence>
<dbReference type="PANTHER" id="PTHR38420:SF1">
    <property type="entry name" value="PUTATIVE (AFU_ORTHOLOGUE AFUA_5G14690)-RELATED"/>
    <property type="match status" value="1"/>
</dbReference>
<reference evidence="4 5" key="1">
    <citation type="journal article" date="2013" name="Curr. Biol.">
        <title>The Genome of the Foraminiferan Reticulomyxa filosa.</title>
        <authorList>
            <person name="Glockner G."/>
            <person name="Hulsmann N."/>
            <person name="Schleicher M."/>
            <person name="Noegel A.A."/>
            <person name="Eichinger L."/>
            <person name="Gallinger C."/>
            <person name="Pawlowski J."/>
            <person name="Sierra R."/>
            <person name="Euteneuer U."/>
            <person name="Pillet L."/>
            <person name="Moustafa A."/>
            <person name="Platzer M."/>
            <person name="Groth M."/>
            <person name="Szafranski K."/>
            <person name="Schliwa M."/>
        </authorList>
    </citation>
    <scope>NUCLEOTIDE SEQUENCE [LARGE SCALE GENOMIC DNA]</scope>
</reference>
<evidence type="ECO:0000313" key="5">
    <source>
        <dbReference type="Proteomes" id="UP000023152"/>
    </source>
</evidence>
<name>X6MFK2_RETFI</name>
<dbReference type="InterPro" id="IPR009163">
    <property type="entry name" value="Ap4A_phos1/2"/>
</dbReference>
<keyword evidence="1" id="KW-0812">Transmembrane</keyword>
<dbReference type="AlphaFoldDB" id="X6MFK2"/>
<keyword evidence="5" id="KW-1185">Reference proteome</keyword>
<evidence type="ECO:0000259" key="2">
    <source>
        <dbReference type="Pfam" id="PF09830"/>
    </source>
</evidence>
<organism evidence="4 5">
    <name type="scientific">Reticulomyxa filosa</name>
    <dbReference type="NCBI Taxonomy" id="46433"/>
    <lineage>
        <taxon>Eukaryota</taxon>
        <taxon>Sar</taxon>
        <taxon>Rhizaria</taxon>
        <taxon>Retaria</taxon>
        <taxon>Foraminifera</taxon>
        <taxon>Monothalamids</taxon>
        <taxon>Reticulomyxidae</taxon>
        <taxon>Reticulomyxa</taxon>
    </lineage>
</organism>
<dbReference type="Pfam" id="PF19327">
    <property type="entry name" value="Ap4A_phos_N"/>
    <property type="match status" value="1"/>
</dbReference>
<dbReference type="OrthoDB" id="10267950at2759"/>
<feature type="domain" description="ATP adenylyltransferase C-terminal" evidence="2">
    <location>
        <begin position="235"/>
        <end position="325"/>
    </location>
</feature>
<gene>
    <name evidence="4" type="ORF">RFI_25176</name>
</gene>
<protein>
    <submittedName>
        <fullName evidence="4">Diadenosine 5',5''-P1,P4-tetraphosphate phosphorylase II (AP4A phosphorylase)</fullName>
    </submittedName>
</protein>
<accession>X6MFK2</accession>
<dbReference type="InterPro" id="IPR043171">
    <property type="entry name" value="Ap4A_phos1/2-like"/>
</dbReference>
<dbReference type="InterPro" id="IPR019200">
    <property type="entry name" value="ATP_adenylylTrfase_C"/>
</dbReference>
<dbReference type="Pfam" id="PF09830">
    <property type="entry name" value="ATP_transf"/>
    <property type="match status" value="1"/>
</dbReference>
<evidence type="ECO:0000313" key="4">
    <source>
        <dbReference type="EMBL" id="ETO12202.1"/>
    </source>
</evidence>
<dbReference type="GO" id="GO:0005524">
    <property type="term" value="F:ATP binding"/>
    <property type="evidence" value="ECO:0007669"/>
    <property type="project" value="InterPro"/>
</dbReference>
<dbReference type="Gene3D" id="3.30.428.70">
    <property type="match status" value="1"/>
</dbReference>
<dbReference type="PANTHER" id="PTHR38420">
    <property type="entry name" value="AP-4-A PHOSPHORYLASE II"/>
    <property type="match status" value="1"/>
</dbReference>
<keyword evidence="1" id="KW-0472">Membrane</keyword>
<comment type="caution">
    <text evidence="4">The sequence shown here is derived from an EMBL/GenBank/DDBJ whole genome shotgun (WGS) entry which is preliminary data.</text>
</comment>
<keyword evidence="1" id="KW-1133">Transmembrane helix</keyword>
<dbReference type="GO" id="GO:0003877">
    <property type="term" value="F:ATP:ADP adenylyltransferase activity"/>
    <property type="evidence" value="ECO:0007669"/>
    <property type="project" value="InterPro"/>
</dbReference>
<dbReference type="SUPFAM" id="SSF54197">
    <property type="entry name" value="HIT-like"/>
    <property type="match status" value="1"/>
</dbReference>
<feature type="transmembrane region" description="Helical" evidence="1">
    <location>
        <begin position="331"/>
        <end position="350"/>
    </location>
</feature>
<dbReference type="InterPro" id="IPR036265">
    <property type="entry name" value="HIT-like_sf"/>
</dbReference>
<proteinExistence type="predicted"/>
<evidence type="ECO:0000259" key="3">
    <source>
        <dbReference type="Pfam" id="PF19327"/>
    </source>
</evidence>
<sequence>MSKIEEKEADGPPFGLQNIPSRNLVDFVLKTRDSAQKASYLVEYTPQPIEIKDEQNEKIIFALCLAENLLKKPTAIPPKTQENQSKSENVAKNSPFLPPFAKGSHVCSISLSENIKYELILNKFPVWPNHLLCVSNPYVNQTDLLSKQELSMLLGLLESFDSDDHESIIFMNSGAESGATQLHRHVHCLFIKKPVSKKLLKLSNDDQYVNELFNEKNKLFHFLKVDFDLQSKQTKLNLPQLLHDEYIKILDKWNTVDLLAPKGVSYNLVLLRNTMIIIPRKESHWVFHDKNENDPVRIAINALPFVGVVFADTKLGFECVKKIERMRDKTVYPVLFLRLVVLIKNIIFLLSCTKKIFKIKSGPK</sequence>
<dbReference type="GO" id="GO:0009117">
    <property type="term" value="P:nucleotide metabolic process"/>
    <property type="evidence" value="ECO:0007669"/>
    <property type="project" value="InterPro"/>
</dbReference>
<dbReference type="InterPro" id="IPR045759">
    <property type="entry name" value="Ap4A_phos1/2_N"/>
</dbReference>
<dbReference type="EMBL" id="ASPP01021642">
    <property type="protein sequence ID" value="ETO12202.1"/>
    <property type="molecule type" value="Genomic_DNA"/>
</dbReference>
<feature type="domain" description="Ap4A phosphorylase 1/2 N-terminal" evidence="3">
    <location>
        <begin position="38"/>
        <end position="189"/>
    </location>
</feature>
<dbReference type="Proteomes" id="UP000023152">
    <property type="component" value="Unassembled WGS sequence"/>
</dbReference>